<comment type="caution">
    <text evidence="2">The sequence shown here is derived from an EMBL/GenBank/DDBJ whole genome shotgun (WGS) entry which is preliminary data.</text>
</comment>
<evidence type="ECO:0000259" key="1">
    <source>
        <dbReference type="Pfam" id="PF00535"/>
    </source>
</evidence>
<organism evidence="2 3">
    <name type="scientific">Francisella philomiragia</name>
    <dbReference type="NCBI Taxonomy" id="28110"/>
    <lineage>
        <taxon>Bacteria</taxon>
        <taxon>Pseudomonadati</taxon>
        <taxon>Pseudomonadota</taxon>
        <taxon>Gammaproteobacteria</taxon>
        <taxon>Thiotrichales</taxon>
        <taxon>Francisellaceae</taxon>
        <taxon>Francisella</taxon>
    </lineage>
</organism>
<evidence type="ECO:0000313" key="3">
    <source>
        <dbReference type="Proteomes" id="UP000029117"/>
    </source>
</evidence>
<feature type="domain" description="Glycosyltransferase 2-like" evidence="1">
    <location>
        <begin position="6"/>
        <end position="153"/>
    </location>
</feature>
<dbReference type="RefSeq" id="WP_051907682.1">
    <property type="nucleotide sequence ID" value="NZ_JACTRV010000014.1"/>
</dbReference>
<keyword evidence="2" id="KW-0808">Transferase</keyword>
<dbReference type="SUPFAM" id="SSF53448">
    <property type="entry name" value="Nucleotide-diphospho-sugar transferases"/>
    <property type="match status" value="1"/>
</dbReference>
<dbReference type="AlphaFoldDB" id="A0AAW3DCC8"/>
<name>A0AAW3DCC8_9GAMM</name>
<protein>
    <submittedName>
        <fullName evidence="2">Glycosyl transferase 2 family protein</fullName>
    </submittedName>
</protein>
<gene>
    <name evidence="2" type="ORF">DR78_447</name>
</gene>
<dbReference type="InterPro" id="IPR029044">
    <property type="entry name" value="Nucleotide-diphossugar_trans"/>
</dbReference>
<dbReference type="Gene3D" id="3.90.550.10">
    <property type="entry name" value="Spore Coat Polysaccharide Biosynthesis Protein SpsA, Chain A"/>
    <property type="match status" value="1"/>
</dbReference>
<sequence length="294" mass="33896">MSKRITVVTISYNAADFIEKTLISVAEQTAKSQIQYIVIDGGSTDGTLETINKYKEHIDILVSEPDKGIYDAMNKSIDLLCGDWVNFMNAGDTFFSKDTVQRVIESLADDIDIFYGGYYITEETSGKIIQLGDTVAIDMLSRKMKDRMPFCHQSVFVKRELLVKYRFDESFALAADYDFFMKCLYHKHTFGQFDFEVSCYAMGGRSESLELRAAIETVKAYTSYYDMKTVKNSSIYKRLIKLRNIKQDRLIMALEVDLNNKNAEIKSFYGDLPYRLARVLTYPINKYRLIRGKK</sequence>
<accession>A0AAW3DCC8</accession>
<dbReference type="CDD" id="cd06433">
    <property type="entry name" value="GT_2_WfgS_like"/>
    <property type="match status" value="1"/>
</dbReference>
<evidence type="ECO:0000313" key="2">
    <source>
        <dbReference type="EMBL" id="KFJ42827.1"/>
    </source>
</evidence>
<dbReference type="GO" id="GO:0016758">
    <property type="term" value="F:hexosyltransferase activity"/>
    <property type="evidence" value="ECO:0007669"/>
    <property type="project" value="UniProtKB-ARBA"/>
</dbReference>
<dbReference type="EMBL" id="JOUE01000006">
    <property type="protein sequence ID" value="KFJ42827.1"/>
    <property type="molecule type" value="Genomic_DNA"/>
</dbReference>
<dbReference type="PANTHER" id="PTHR22916:SF67">
    <property type="entry name" value="COLANIC ACID BIOSYNTHESIS GLYCOSYL TRANSFERASE WCAE-RELATED"/>
    <property type="match status" value="1"/>
</dbReference>
<dbReference type="Proteomes" id="UP000029117">
    <property type="component" value="Unassembled WGS sequence"/>
</dbReference>
<dbReference type="PANTHER" id="PTHR22916">
    <property type="entry name" value="GLYCOSYLTRANSFERASE"/>
    <property type="match status" value="1"/>
</dbReference>
<proteinExistence type="predicted"/>
<dbReference type="InterPro" id="IPR001173">
    <property type="entry name" value="Glyco_trans_2-like"/>
</dbReference>
<dbReference type="Pfam" id="PF00535">
    <property type="entry name" value="Glycos_transf_2"/>
    <property type="match status" value="1"/>
</dbReference>
<reference evidence="2 3" key="1">
    <citation type="submission" date="2014-04" db="EMBL/GenBank/DDBJ databases">
        <authorList>
            <person name="Bishop-Lilly K.A."/>
            <person name="Broomall S.M."/>
            <person name="Chain P.S."/>
            <person name="Chertkov O."/>
            <person name="Coyne S.R."/>
            <person name="Daligault H.E."/>
            <person name="Davenport K.W."/>
            <person name="Erkkila T."/>
            <person name="Frey K.G."/>
            <person name="Gibbons H.S."/>
            <person name="Gu W."/>
            <person name="Jaissle J."/>
            <person name="Johnson S.L."/>
            <person name="Koroleva G.I."/>
            <person name="Ladner J.T."/>
            <person name="Lo C.-C."/>
            <person name="Minogue T.D."/>
            <person name="Munk C."/>
            <person name="Palacios G.F."/>
            <person name="Redden C.L."/>
            <person name="Rosenzweig C.N."/>
            <person name="Scholz M.B."/>
            <person name="Teshima H."/>
            <person name="Xu Y."/>
        </authorList>
    </citation>
    <scope>NUCLEOTIDE SEQUENCE [LARGE SCALE GENOMIC DNA]</scope>
    <source>
        <strain evidence="2 3">FAJ</strain>
    </source>
</reference>